<evidence type="ECO:0000313" key="2">
    <source>
        <dbReference type="EMBL" id="MTW21963.1"/>
    </source>
</evidence>
<evidence type="ECO:0000313" key="3">
    <source>
        <dbReference type="Proteomes" id="UP000434044"/>
    </source>
</evidence>
<dbReference type="SUPFAM" id="SSF142433">
    <property type="entry name" value="CinA-like"/>
    <property type="match status" value="1"/>
</dbReference>
<keyword evidence="3" id="KW-1185">Reference proteome</keyword>
<dbReference type="GO" id="GO:0019159">
    <property type="term" value="F:nicotinamide-nucleotide amidase activity"/>
    <property type="evidence" value="ECO:0007669"/>
    <property type="project" value="UniProtKB-EC"/>
</dbReference>
<dbReference type="EC" id="3.5.1.42" evidence="2"/>
<keyword evidence="2" id="KW-0378">Hydrolase</keyword>
<dbReference type="OrthoDB" id="9801454at2"/>
<dbReference type="EMBL" id="WNKT01000028">
    <property type="protein sequence ID" value="MTW21963.1"/>
    <property type="molecule type" value="Genomic_DNA"/>
</dbReference>
<dbReference type="AlphaFoldDB" id="A0A6N8ECM1"/>
<dbReference type="InterPro" id="IPR036653">
    <property type="entry name" value="CinA-like_C"/>
</dbReference>
<evidence type="ECO:0000259" key="1">
    <source>
        <dbReference type="Pfam" id="PF02464"/>
    </source>
</evidence>
<proteinExistence type="predicted"/>
<dbReference type="NCBIfam" id="NF002975">
    <property type="entry name" value="PRK03661.1"/>
    <property type="match status" value="1"/>
</dbReference>
<dbReference type="InterPro" id="IPR008136">
    <property type="entry name" value="CinA_C"/>
</dbReference>
<dbReference type="Gene3D" id="3.90.950.20">
    <property type="entry name" value="CinA-like"/>
    <property type="match status" value="1"/>
</dbReference>
<name>A0A6N8ECM1_9GAMM</name>
<dbReference type="RefSeq" id="WP_155450539.1">
    <property type="nucleotide sequence ID" value="NZ_WNKT01000028.1"/>
</dbReference>
<dbReference type="NCBIfam" id="TIGR00199">
    <property type="entry name" value="PncC_domain"/>
    <property type="match status" value="1"/>
</dbReference>
<gene>
    <name evidence="2" type="primary">pncC</name>
    <name evidence="2" type="ORF">GJ668_12780</name>
</gene>
<organism evidence="2 3">
    <name type="scientific">Allochromatium palmeri</name>
    <dbReference type="NCBI Taxonomy" id="231048"/>
    <lineage>
        <taxon>Bacteria</taxon>
        <taxon>Pseudomonadati</taxon>
        <taxon>Pseudomonadota</taxon>
        <taxon>Gammaproteobacteria</taxon>
        <taxon>Chromatiales</taxon>
        <taxon>Chromatiaceae</taxon>
        <taxon>Allochromatium</taxon>
    </lineage>
</organism>
<dbReference type="Pfam" id="PF02464">
    <property type="entry name" value="CinA"/>
    <property type="match status" value="1"/>
</dbReference>
<dbReference type="Proteomes" id="UP000434044">
    <property type="component" value="Unassembled WGS sequence"/>
</dbReference>
<reference evidence="2 3" key="1">
    <citation type="submission" date="2019-11" db="EMBL/GenBank/DDBJ databases">
        <title>Whole-genome sequence of the anaerobic purple sulfur bacterium Allochromatium palmeri DSM 15591.</title>
        <authorList>
            <person name="Kyndt J.A."/>
            <person name="Meyer T.E."/>
        </authorList>
    </citation>
    <scope>NUCLEOTIDE SEQUENCE [LARGE SCALE GENOMIC DNA]</scope>
    <source>
        <strain evidence="2 3">DSM 15591</strain>
    </source>
</reference>
<accession>A0A6N8ECM1</accession>
<comment type="caution">
    <text evidence="2">The sequence shown here is derived from an EMBL/GenBank/DDBJ whole genome shotgun (WGS) entry which is preliminary data.</text>
</comment>
<feature type="domain" description="CinA C-terminal" evidence="1">
    <location>
        <begin position="18"/>
        <end position="170"/>
    </location>
</feature>
<protein>
    <submittedName>
        <fullName evidence="2">Nicotinamide-nucleotide amidase</fullName>
        <ecNumber evidence="2">3.5.1.42</ecNumber>
    </submittedName>
</protein>
<sequence>MMTDTPSPHSVSSHELTQSAARVGECLRARRWRLATAESCTGGWIAKTITDIAGSSDWFDRGFVTYSNAAKQEMLGVDAGLIEDHGAVSAPVVRAMVEGALTHSQAEVALAVSGIAGPGGGSPEKPVGTVWFAWGRIGDGVMTRCECFAGEREAVRAQAVRAALMGLLDVLSH</sequence>